<keyword evidence="8" id="KW-0864">Zinc transport</keyword>
<dbReference type="SUPFAM" id="SSF81345">
    <property type="entry name" value="ABC transporter involved in vitamin B12 uptake, BtuC"/>
    <property type="match status" value="1"/>
</dbReference>
<feature type="transmembrane region" description="Helical" evidence="14">
    <location>
        <begin position="234"/>
        <end position="253"/>
    </location>
</feature>
<keyword evidence="4 13" id="KW-0813">Transport</keyword>
<dbReference type="EMBL" id="CP112932">
    <property type="protein sequence ID" value="WPY01034.1"/>
    <property type="molecule type" value="Genomic_DNA"/>
</dbReference>
<evidence type="ECO:0000313" key="16">
    <source>
        <dbReference type="Proteomes" id="UP001326613"/>
    </source>
</evidence>
<keyword evidence="9 14" id="KW-1133">Transmembrane helix</keyword>
<evidence type="ECO:0000256" key="5">
    <source>
        <dbReference type="ARBA" id="ARBA00022475"/>
    </source>
</evidence>
<evidence type="ECO:0000256" key="13">
    <source>
        <dbReference type="RuleBase" id="RU003943"/>
    </source>
</evidence>
<dbReference type="Pfam" id="PF00950">
    <property type="entry name" value="ABC-3"/>
    <property type="match status" value="1"/>
</dbReference>
<name>A0ABZ0UY96_9RICK</name>
<feature type="transmembrane region" description="Helical" evidence="14">
    <location>
        <begin position="117"/>
        <end position="138"/>
    </location>
</feature>
<comment type="similarity">
    <text evidence="3 13">Belongs to the ABC-3 integral membrane protein family.</text>
</comment>
<proteinExistence type="inferred from homology"/>
<evidence type="ECO:0000256" key="7">
    <source>
        <dbReference type="ARBA" id="ARBA00022833"/>
    </source>
</evidence>
<feature type="transmembrane region" description="Helical" evidence="14">
    <location>
        <begin position="206"/>
        <end position="228"/>
    </location>
</feature>
<feature type="transmembrane region" description="Helical" evidence="14">
    <location>
        <begin position="150"/>
        <end position="173"/>
    </location>
</feature>
<evidence type="ECO:0000256" key="8">
    <source>
        <dbReference type="ARBA" id="ARBA00022906"/>
    </source>
</evidence>
<feature type="transmembrane region" description="Helical" evidence="14">
    <location>
        <begin position="78"/>
        <end position="97"/>
    </location>
</feature>
<dbReference type="InterPro" id="IPR037294">
    <property type="entry name" value="ABC_BtuC-like"/>
</dbReference>
<evidence type="ECO:0000256" key="12">
    <source>
        <dbReference type="ARBA" id="ARBA00040080"/>
    </source>
</evidence>
<keyword evidence="11 14" id="KW-0472">Membrane</keyword>
<feature type="transmembrane region" description="Helical" evidence="14">
    <location>
        <begin position="44"/>
        <end position="66"/>
    </location>
</feature>
<dbReference type="PANTHER" id="PTHR30477">
    <property type="entry name" value="ABC-TRANSPORTER METAL-BINDING PROTEIN"/>
    <property type="match status" value="1"/>
</dbReference>
<evidence type="ECO:0000313" key="15">
    <source>
        <dbReference type="EMBL" id="WPY01034.1"/>
    </source>
</evidence>
<dbReference type="Gene3D" id="1.10.3470.10">
    <property type="entry name" value="ABC transporter involved in vitamin B12 uptake, BtuC"/>
    <property type="match status" value="1"/>
</dbReference>
<evidence type="ECO:0000256" key="4">
    <source>
        <dbReference type="ARBA" id="ARBA00022448"/>
    </source>
</evidence>
<evidence type="ECO:0000256" key="9">
    <source>
        <dbReference type="ARBA" id="ARBA00022989"/>
    </source>
</evidence>
<keyword evidence="5" id="KW-1003">Cell membrane</keyword>
<keyword evidence="10" id="KW-0406">Ion transport</keyword>
<feature type="transmembrane region" description="Helical" evidence="14">
    <location>
        <begin position="179"/>
        <end position="199"/>
    </location>
</feature>
<evidence type="ECO:0000256" key="11">
    <source>
        <dbReference type="ARBA" id="ARBA00023136"/>
    </source>
</evidence>
<dbReference type="Proteomes" id="UP001326613">
    <property type="component" value="Chromosome"/>
</dbReference>
<evidence type="ECO:0000256" key="2">
    <source>
        <dbReference type="ARBA" id="ARBA00004651"/>
    </source>
</evidence>
<sequence>MLIIVCTSILISIIFAPLGCLSLWKRYTYFTDGFAHASVLAGSISLICNIPLLYSGMLFAILFALVIFKYRSIFDGNVIVGLMANFMLSMALIISYFAPTSVDINLLLFGDLISASINDIMILFWIMVIITAFFVIFYKQIILVVINRDLAQIMGIKVKLIELLFLILLSISVFSTLKIVGALLVSGMLLIPTVIARLFTITPKQMIITATIISVALTLLGLSISFYLDTPVAPVIICVGVITYFVTYSFNLYRLR</sequence>
<reference evidence="15 16" key="1">
    <citation type="submission" date="2022-10" db="EMBL/GenBank/DDBJ databases">
        <title>Host association and intracellularity evolved multiple times independently in the Rickettsiales.</title>
        <authorList>
            <person name="Castelli M."/>
            <person name="Nardi T."/>
            <person name="Gammuto L."/>
            <person name="Bellinzona G."/>
            <person name="Sabaneyeva E."/>
            <person name="Potekhin A."/>
            <person name="Serra V."/>
            <person name="Petroni G."/>
            <person name="Sassera D."/>
        </authorList>
    </citation>
    <scope>NUCLEOTIDE SEQUENCE [LARGE SCALE GENOMIC DNA]</scope>
    <source>
        <strain evidence="15 16">Kr 154-4</strain>
    </source>
</reference>
<evidence type="ECO:0000256" key="10">
    <source>
        <dbReference type="ARBA" id="ARBA00023065"/>
    </source>
</evidence>
<keyword evidence="16" id="KW-1185">Reference proteome</keyword>
<comment type="function">
    <text evidence="1">Involved in the high-affinity zinc uptake transport system.</text>
</comment>
<gene>
    <name evidence="15" type="ORF">Trichorick_00927</name>
</gene>
<comment type="subcellular location">
    <subcellularLocation>
        <location evidence="2 13">Cell membrane</location>
        <topology evidence="2 13">Multi-pass membrane protein</topology>
    </subcellularLocation>
</comment>
<protein>
    <recommendedName>
        <fullName evidence="12">High-affinity zinc uptake system membrane protein ZnuB</fullName>
    </recommendedName>
</protein>
<organism evidence="15 16">
    <name type="scientific">Candidatus Trichorickettsia mobilis</name>
    <dbReference type="NCBI Taxonomy" id="1346319"/>
    <lineage>
        <taxon>Bacteria</taxon>
        <taxon>Pseudomonadati</taxon>
        <taxon>Pseudomonadota</taxon>
        <taxon>Alphaproteobacteria</taxon>
        <taxon>Rickettsiales</taxon>
        <taxon>Rickettsiaceae</taxon>
        <taxon>Rickettsieae</taxon>
        <taxon>Candidatus Trichorickettsia</taxon>
    </lineage>
</organism>
<evidence type="ECO:0000256" key="3">
    <source>
        <dbReference type="ARBA" id="ARBA00008034"/>
    </source>
</evidence>
<accession>A0ABZ0UY96</accession>
<evidence type="ECO:0000256" key="14">
    <source>
        <dbReference type="SAM" id="Phobius"/>
    </source>
</evidence>
<evidence type="ECO:0000256" key="6">
    <source>
        <dbReference type="ARBA" id="ARBA00022692"/>
    </source>
</evidence>
<dbReference type="PANTHER" id="PTHR30477:SF23">
    <property type="entry name" value="HIGH-AFFINITY ZINC UPTAKE SYSTEM MEMBRANE PROTEIN ZNUB"/>
    <property type="match status" value="1"/>
</dbReference>
<dbReference type="InterPro" id="IPR001626">
    <property type="entry name" value="ABC_TroCD"/>
</dbReference>
<keyword evidence="6 13" id="KW-0812">Transmembrane</keyword>
<keyword evidence="7" id="KW-0862">Zinc</keyword>
<evidence type="ECO:0000256" key="1">
    <source>
        <dbReference type="ARBA" id="ARBA00002313"/>
    </source>
</evidence>
<dbReference type="RefSeq" id="WP_323737846.1">
    <property type="nucleotide sequence ID" value="NZ_CP112932.1"/>
</dbReference>